<dbReference type="InterPro" id="IPR039910">
    <property type="entry name" value="D15-like"/>
</dbReference>
<dbReference type="Gene3D" id="3.10.20.310">
    <property type="entry name" value="membrane protein fhac"/>
    <property type="match status" value="2"/>
</dbReference>
<evidence type="ECO:0000256" key="5">
    <source>
        <dbReference type="ARBA" id="ARBA00023136"/>
    </source>
</evidence>
<dbReference type="PANTHER" id="PTHR12815">
    <property type="entry name" value="SORTING AND ASSEMBLY MACHINERY SAMM50 PROTEIN FAMILY MEMBER"/>
    <property type="match status" value="1"/>
</dbReference>
<keyword evidence="5" id="KW-0472">Membrane</keyword>
<evidence type="ECO:0000313" key="9">
    <source>
        <dbReference type="EMBL" id="SMP51655.1"/>
    </source>
</evidence>
<dbReference type="Pfam" id="PF07244">
    <property type="entry name" value="POTRA"/>
    <property type="match status" value="1"/>
</dbReference>
<gene>
    <name evidence="9" type="ORF">SAMN06295970_10341</name>
</gene>
<evidence type="ECO:0000313" key="10">
    <source>
        <dbReference type="Proteomes" id="UP001158049"/>
    </source>
</evidence>
<keyword evidence="4 7" id="KW-0732">Signal</keyword>
<name>A0ABY1PYX8_9BURK</name>
<reference evidence="9 10" key="1">
    <citation type="submission" date="2017-05" db="EMBL/GenBank/DDBJ databases">
        <authorList>
            <person name="Varghese N."/>
            <person name="Submissions S."/>
        </authorList>
    </citation>
    <scope>NUCLEOTIDE SEQUENCE [LARGE SCALE GENOMIC DNA]</scope>
    <source>
        <strain evidence="9 10">DSM 26001</strain>
    </source>
</reference>
<evidence type="ECO:0000256" key="7">
    <source>
        <dbReference type="SAM" id="SignalP"/>
    </source>
</evidence>
<feature type="chain" id="PRO_5046170912" evidence="7">
    <location>
        <begin position="36"/>
        <end position="599"/>
    </location>
</feature>
<keyword evidence="3" id="KW-0812">Transmembrane</keyword>
<organism evidence="9 10">
    <name type="scientific">Noviherbaspirillum suwonense</name>
    <dbReference type="NCBI Taxonomy" id="1224511"/>
    <lineage>
        <taxon>Bacteria</taxon>
        <taxon>Pseudomonadati</taxon>
        <taxon>Pseudomonadota</taxon>
        <taxon>Betaproteobacteria</taxon>
        <taxon>Burkholderiales</taxon>
        <taxon>Oxalobacteraceae</taxon>
        <taxon>Noviherbaspirillum</taxon>
    </lineage>
</organism>
<accession>A0ABY1PYX8</accession>
<dbReference type="PANTHER" id="PTHR12815:SF47">
    <property type="entry name" value="TRANSLOCATION AND ASSEMBLY MODULE SUBUNIT TAMA"/>
    <property type="match status" value="1"/>
</dbReference>
<evidence type="ECO:0000256" key="6">
    <source>
        <dbReference type="ARBA" id="ARBA00023237"/>
    </source>
</evidence>
<sequence length="599" mass="65822">MKKSKAFPFHPRFPKPFAVVSGCLVLLGASMPAHAVYKVELDAPKSLRELLSAHLDLMRYRDRDDINADQLRFMVETGAEQVKELAATEGYFSPTADIRLDTQAQPPVVSVTVAEGPRTSIARADIEVSGPAREQSPQQAAQVVDNWAMKPGAPFRQEDWAAAKDAGLRVLQERRYAAAAIASSNAAIFADRNEAELAVNYQSGPPFTLGELRISGTSRYPESIIRNVNPLKPGEDYDAGRLLALQRALQRTPYFSNSVVDIDRDPAQAALSPVDVKVTEYPTQRIRGGVGYATDTGARVEGRYSHNNVFGRAWVFDSQVRVEQQRQNATLDLAMPPDGTAYVNSVHGSVERTTLEGVELRSRRAGVRRARSTDTDDYAYSVEYYRDELQQLDGTTLPADILTEPGSHQALVVGYARTHRAVDDPVFPRSGYIASLEAGVALKGLLTDQTFFRTYGKLRRYWPVGERDLVLLRGEVGAVVSKGDNSSVPASLLFRAGGTESVRGYKYQSIGNVRDGTVYPTRYLATAGIEYQRWISGAWGGAVFYDVGTATDSWSEKQLFQGVGIGVRYRSPVGPVNVDLAYGIRNKEFNPHLSLGVAF</sequence>
<keyword evidence="10" id="KW-1185">Reference proteome</keyword>
<evidence type="ECO:0000256" key="3">
    <source>
        <dbReference type="ARBA" id="ARBA00022692"/>
    </source>
</evidence>
<feature type="signal peptide" evidence="7">
    <location>
        <begin position="1"/>
        <end position="35"/>
    </location>
</feature>
<dbReference type="InterPro" id="IPR000184">
    <property type="entry name" value="Bac_surfAg_D15"/>
</dbReference>
<comment type="subcellular location">
    <subcellularLocation>
        <location evidence="1">Membrane</location>
    </subcellularLocation>
</comment>
<comment type="caution">
    <text evidence="9">The sequence shown here is derived from an EMBL/GenBank/DDBJ whole genome shotgun (WGS) entry which is preliminary data.</text>
</comment>
<dbReference type="Proteomes" id="UP001158049">
    <property type="component" value="Unassembled WGS sequence"/>
</dbReference>
<evidence type="ECO:0000259" key="8">
    <source>
        <dbReference type="PROSITE" id="PS51779"/>
    </source>
</evidence>
<dbReference type="Pfam" id="PF01103">
    <property type="entry name" value="Omp85"/>
    <property type="match status" value="1"/>
</dbReference>
<proteinExistence type="predicted"/>
<dbReference type="EMBL" id="FXUL01000003">
    <property type="protein sequence ID" value="SMP51655.1"/>
    <property type="molecule type" value="Genomic_DNA"/>
</dbReference>
<dbReference type="Gene3D" id="2.40.160.50">
    <property type="entry name" value="membrane protein fhac: a member of the omp85/tpsb transporter family"/>
    <property type="match status" value="1"/>
</dbReference>
<evidence type="ECO:0000256" key="4">
    <source>
        <dbReference type="ARBA" id="ARBA00022729"/>
    </source>
</evidence>
<evidence type="ECO:0000256" key="2">
    <source>
        <dbReference type="ARBA" id="ARBA00022452"/>
    </source>
</evidence>
<dbReference type="InterPro" id="IPR034746">
    <property type="entry name" value="POTRA"/>
</dbReference>
<dbReference type="InterPro" id="IPR010827">
    <property type="entry name" value="BamA/TamA_POTRA"/>
</dbReference>
<keyword evidence="2" id="KW-1134">Transmembrane beta strand</keyword>
<feature type="domain" description="POTRA" evidence="8">
    <location>
        <begin position="207"/>
        <end position="281"/>
    </location>
</feature>
<evidence type="ECO:0000256" key="1">
    <source>
        <dbReference type="ARBA" id="ARBA00004370"/>
    </source>
</evidence>
<dbReference type="PROSITE" id="PS51779">
    <property type="entry name" value="POTRA"/>
    <property type="match status" value="1"/>
</dbReference>
<protein>
    <submittedName>
        <fullName evidence="9">Autotransporter secretion outer membrane protein TamA</fullName>
    </submittedName>
</protein>
<keyword evidence="6" id="KW-0998">Cell outer membrane</keyword>